<evidence type="ECO:0000313" key="9">
    <source>
        <dbReference type="EMBL" id="TNC72258.1"/>
    </source>
</evidence>
<dbReference type="OrthoDB" id="9786495at2"/>
<feature type="transmembrane region" description="Helical" evidence="7">
    <location>
        <begin position="20"/>
        <end position="39"/>
    </location>
</feature>
<dbReference type="InterPro" id="IPR000515">
    <property type="entry name" value="MetI-like"/>
</dbReference>
<feature type="domain" description="ABC transmembrane type-1" evidence="8">
    <location>
        <begin position="77"/>
        <end position="261"/>
    </location>
</feature>
<evidence type="ECO:0000256" key="5">
    <source>
        <dbReference type="ARBA" id="ARBA00022989"/>
    </source>
</evidence>
<keyword evidence="2 7" id="KW-0813">Transport</keyword>
<dbReference type="Gene3D" id="1.10.3720.10">
    <property type="entry name" value="MetI-like"/>
    <property type="match status" value="1"/>
</dbReference>
<dbReference type="AlphaFoldDB" id="A0A5C4NFV6"/>
<dbReference type="InterPro" id="IPR035906">
    <property type="entry name" value="MetI-like_sf"/>
</dbReference>
<evidence type="ECO:0000256" key="3">
    <source>
        <dbReference type="ARBA" id="ARBA00022475"/>
    </source>
</evidence>
<evidence type="ECO:0000313" key="10">
    <source>
        <dbReference type="Proteomes" id="UP000305709"/>
    </source>
</evidence>
<reference evidence="9 10" key="1">
    <citation type="submission" date="2019-06" db="EMBL/GenBank/DDBJ databases">
        <authorList>
            <person name="Jiang L."/>
        </authorList>
    </citation>
    <scope>NUCLEOTIDE SEQUENCE [LARGE SCALE GENOMIC DNA]</scope>
    <source>
        <strain evidence="9 10">YIM 48858</strain>
    </source>
</reference>
<dbReference type="PROSITE" id="PS50928">
    <property type="entry name" value="ABC_TM1"/>
    <property type="match status" value="1"/>
</dbReference>
<sequence>MDATFETSSSAPKARAMPSVGSVRIINHLLILTVVLGVWELASRMGWVDSLILPAPTAIAASFWQIAVVDRLMWWHFGVTLYESLVGFVVGSTIGIALAIAAALWEPFRRYSAPYIVGLQVTPRIALAPIVIAWLGFGTLPNIGIAALLCFFPPFLNTLTGLTAVDRDCLEMFRSLQAKKHQVFTQLMLPSAMPVIMAGLKTGMTMALIGAIVGEFISASEGMGVLMQRFTFALNMSGTFAVLLALTFMGLLLFAIMEWLDNRIVFWRHDARMLEITRRLNAKNKA</sequence>
<evidence type="ECO:0000256" key="4">
    <source>
        <dbReference type="ARBA" id="ARBA00022692"/>
    </source>
</evidence>
<comment type="similarity">
    <text evidence="7">Belongs to the binding-protein-dependent transport system permease family.</text>
</comment>
<evidence type="ECO:0000256" key="2">
    <source>
        <dbReference type="ARBA" id="ARBA00022448"/>
    </source>
</evidence>
<keyword evidence="5 7" id="KW-1133">Transmembrane helix</keyword>
<keyword evidence="10" id="KW-1185">Reference proteome</keyword>
<feature type="transmembrane region" description="Helical" evidence="7">
    <location>
        <begin position="81"/>
        <end position="105"/>
    </location>
</feature>
<organism evidence="9 10">
    <name type="scientific">Rubellimicrobium roseum</name>
    <dbReference type="NCBI Taxonomy" id="687525"/>
    <lineage>
        <taxon>Bacteria</taxon>
        <taxon>Pseudomonadati</taxon>
        <taxon>Pseudomonadota</taxon>
        <taxon>Alphaproteobacteria</taxon>
        <taxon>Rhodobacterales</taxon>
        <taxon>Roseobacteraceae</taxon>
        <taxon>Rubellimicrobium</taxon>
    </lineage>
</organism>
<dbReference type="Pfam" id="PF00528">
    <property type="entry name" value="BPD_transp_1"/>
    <property type="match status" value="1"/>
</dbReference>
<evidence type="ECO:0000256" key="1">
    <source>
        <dbReference type="ARBA" id="ARBA00004651"/>
    </source>
</evidence>
<keyword evidence="3" id="KW-1003">Cell membrane</keyword>
<dbReference type="Proteomes" id="UP000305709">
    <property type="component" value="Unassembled WGS sequence"/>
</dbReference>
<name>A0A5C4NFV6_9RHOB</name>
<protein>
    <submittedName>
        <fullName evidence="9">ABC transporter permease</fullName>
    </submittedName>
</protein>
<proteinExistence type="inferred from homology"/>
<keyword evidence="4 7" id="KW-0812">Transmembrane</keyword>
<feature type="transmembrane region" description="Helical" evidence="7">
    <location>
        <begin position="232"/>
        <end position="256"/>
    </location>
</feature>
<dbReference type="PANTHER" id="PTHR30151:SF20">
    <property type="entry name" value="ABC TRANSPORTER PERMEASE PROTEIN HI_0355-RELATED"/>
    <property type="match status" value="1"/>
</dbReference>
<dbReference type="SUPFAM" id="SSF161098">
    <property type="entry name" value="MetI-like"/>
    <property type="match status" value="1"/>
</dbReference>
<gene>
    <name evidence="9" type="ORF">FHG71_09150</name>
</gene>
<keyword evidence="6 7" id="KW-0472">Membrane</keyword>
<comment type="caution">
    <text evidence="9">The sequence shown here is derived from an EMBL/GenBank/DDBJ whole genome shotgun (WGS) entry which is preliminary data.</text>
</comment>
<evidence type="ECO:0000256" key="6">
    <source>
        <dbReference type="ARBA" id="ARBA00023136"/>
    </source>
</evidence>
<comment type="subcellular location">
    <subcellularLocation>
        <location evidence="1 7">Cell membrane</location>
        <topology evidence="1 7">Multi-pass membrane protein</topology>
    </subcellularLocation>
</comment>
<dbReference type="PANTHER" id="PTHR30151">
    <property type="entry name" value="ALKANE SULFONATE ABC TRANSPORTER-RELATED, MEMBRANE SUBUNIT"/>
    <property type="match status" value="1"/>
</dbReference>
<dbReference type="GO" id="GO:0055085">
    <property type="term" value="P:transmembrane transport"/>
    <property type="evidence" value="ECO:0007669"/>
    <property type="project" value="InterPro"/>
</dbReference>
<feature type="transmembrane region" description="Helical" evidence="7">
    <location>
        <begin position="51"/>
        <end position="69"/>
    </location>
</feature>
<evidence type="ECO:0000256" key="7">
    <source>
        <dbReference type="RuleBase" id="RU363032"/>
    </source>
</evidence>
<dbReference type="EMBL" id="VDFV01000009">
    <property type="protein sequence ID" value="TNC72258.1"/>
    <property type="molecule type" value="Genomic_DNA"/>
</dbReference>
<evidence type="ECO:0000259" key="8">
    <source>
        <dbReference type="PROSITE" id="PS50928"/>
    </source>
</evidence>
<dbReference type="CDD" id="cd06261">
    <property type="entry name" value="TM_PBP2"/>
    <property type="match status" value="1"/>
</dbReference>
<dbReference type="GO" id="GO:0005886">
    <property type="term" value="C:plasma membrane"/>
    <property type="evidence" value="ECO:0007669"/>
    <property type="project" value="UniProtKB-SubCell"/>
</dbReference>
<accession>A0A5C4NFV6</accession>
<feature type="transmembrane region" description="Helical" evidence="7">
    <location>
        <begin position="187"/>
        <end position="212"/>
    </location>
</feature>